<dbReference type="InterPro" id="IPR007069">
    <property type="entry name" value="Transposase_32"/>
</dbReference>
<dbReference type="GO" id="GO:0004803">
    <property type="term" value="F:transposase activity"/>
    <property type="evidence" value="ECO:0007669"/>
    <property type="project" value="InterPro"/>
</dbReference>
<dbReference type="EMBL" id="RPGO01000015">
    <property type="protein sequence ID" value="RZB31450.1"/>
    <property type="molecule type" value="Genomic_DNA"/>
</dbReference>
<evidence type="ECO:0000313" key="5">
    <source>
        <dbReference type="Proteomes" id="UP000291831"/>
    </source>
</evidence>
<evidence type="ECO:0000259" key="1">
    <source>
        <dbReference type="Pfam" id="PF04986"/>
    </source>
</evidence>
<feature type="domain" description="Transposase zinc-binding" evidence="2">
    <location>
        <begin position="13"/>
        <end position="97"/>
    </location>
</feature>
<evidence type="ECO:0000313" key="3">
    <source>
        <dbReference type="EMBL" id="RZB31449.1"/>
    </source>
</evidence>
<dbReference type="GO" id="GO:0006313">
    <property type="term" value="P:DNA transposition"/>
    <property type="evidence" value="ECO:0007669"/>
    <property type="project" value="InterPro"/>
</dbReference>
<dbReference type="PANTHER" id="PTHR37023:SF1">
    <property type="entry name" value="ISSOD25 TRANSPOSASE TNPA_ISSOD25"/>
    <property type="match status" value="1"/>
</dbReference>
<dbReference type="InterPro" id="IPR026889">
    <property type="entry name" value="Zn_Tnp"/>
</dbReference>
<protein>
    <recommendedName>
        <fullName evidence="6">Transposase zinc-binding domain-containing protein</fullName>
    </recommendedName>
</protein>
<dbReference type="GO" id="GO:0003677">
    <property type="term" value="F:DNA binding"/>
    <property type="evidence" value="ECO:0007669"/>
    <property type="project" value="InterPro"/>
</dbReference>
<dbReference type="Pfam" id="PF04986">
    <property type="entry name" value="Y2_Tnp"/>
    <property type="match status" value="1"/>
</dbReference>
<dbReference type="Pfam" id="PF14319">
    <property type="entry name" value="Zn_Tnp_IS91"/>
    <property type="match status" value="1"/>
</dbReference>
<dbReference type="InterPro" id="IPR054832">
    <property type="entry name" value="transpos_IS91"/>
</dbReference>
<dbReference type="AlphaFoldDB" id="A0A8B3S4Y4"/>
<reference evidence="4" key="1">
    <citation type="journal article" date="2019" name="Nature">
        <title>Anaerobic oxidation of ethane by archaea from a marine hydrocarbon seep.</title>
        <authorList>
            <person name="Chen S.C."/>
            <person name="Musat N."/>
            <person name="Lechtenfeld O.J."/>
            <person name="Paschke H."/>
            <person name="Schmidt M."/>
            <person name="Said N."/>
            <person name="Popp D."/>
            <person name="Calabrese F."/>
            <person name="Stryhanyuk H."/>
            <person name="Jaekel U."/>
            <person name="Zhu Y.G."/>
            <person name="Joye S.B."/>
            <person name="Richnow H.H."/>
            <person name="Widdel F."/>
            <person name="Musat F."/>
        </authorList>
    </citation>
    <scope>NUCLEOTIDE SEQUENCE</scope>
    <source>
        <strain evidence="4">Eth-Arch1</strain>
    </source>
</reference>
<dbReference type="NCBIfam" id="NF033538">
    <property type="entry name" value="transpos_IS91"/>
    <property type="match status" value="1"/>
</dbReference>
<dbReference type="EMBL" id="RPGO01000015">
    <property type="protein sequence ID" value="RZB31449.1"/>
    <property type="molecule type" value="Genomic_DNA"/>
</dbReference>
<name>A0A8B3S4Y4_9EURY</name>
<evidence type="ECO:0000259" key="2">
    <source>
        <dbReference type="Pfam" id="PF14319"/>
    </source>
</evidence>
<comment type="caution">
    <text evidence="4">The sequence shown here is derived from an EMBL/GenBank/DDBJ whole genome shotgun (WGS) entry which is preliminary data.</text>
</comment>
<accession>A0A8B3S4Y4</accession>
<dbReference type="PANTHER" id="PTHR37023">
    <property type="entry name" value="TRANSPOSASE"/>
    <property type="match status" value="1"/>
</dbReference>
<sequence>MEATIQMIFLLGYASYDQMYKLSDHIREAAHCIMVCRTAVLGGHTQACPDGHYKRHWYNSCKHRMCPLCAFTQIERWLAKQKARILNTDHYHVIFTISDKLHELWRLNTKVMTQILFKTATETLFQLLEDEKYLGARPGIIASLHTWCKTIALHPHLHCLITGGGLVAKKWIKVSKNYLLPFQVVRNKFRGKFIAHIRKALRNGELILPDGMHPQQLENLLNKLGRKKWNVHLKETYSHGNGVLIYLARYLRGGPISNKRIFSIKDGKVTFNYGREKVELMTLPVCEFIGRYLQHVPISNSIRVRSYGLYHHSHKEELALCRQLLGQPPIEEPEFLDWQTLCGQQGEKHPECCPVCGKRLIVLGVIPGQKRSKDPSPSHLQDKILSLAA</sequence>
<evidence type="ECO:0008006" key="6">
    <source>
        <dbReference type="Google" id="ProtNLM"/>
    </source>
</evidence>
<reference evidence="5" key="2">
    <citation type="submission" date="2019-01" db="EMBL/GenBank/DDBJ databases">
        <title>Anaerobic oxidation of ethane by archaea from a marine hydrocarbon seep.</title>
        <authorList>
            <person name="Musat F."/>
        </authorList>
    </citation>
    <scope>NUCLEOTIDE SEQUENCE [LARGE SCALE GENOMIC DNA]</scope>
</reference>
<proteinExistence type="predicted"/>
<feature type="domain" description="Transposase IS801/IS1294" evidence="1">
    <location>
        <begin position="139"/>
        <end position="315"/>
    </location>
</feature>
<organism evidence="4 5">
    <name type="scientific">Candidatus Argoarchaeum ethanivorans</name>
    <dbReference type="NCBI Taxonomy" id="2608793"/>
    <lineage>
        <taxon>Archaea</taxon>
        <taxon>Methanobacteriati</taxon>
        <taxon>Methanobacteriota</taxon>
        <taxon>Stenosarchaea group</taxon>
        <taxon>Methanomicrobia</taxon>
        <taxon>Methanosarcinales</taxon>
        <taxon>Methanosarcinales incertae sedis</taxon>
        <taxon>GOM Arc I cluster</taxon>
        <taxon>Candidatus Argoarchaeum</taxon>
    </lineage>
</organism>
<dbReference type="Proteomes" id="UP000291831">
    <property type="component" value="Unassembled WGS sequence"/>
</dbReference>
<gene>
    <name evidence="3" type="ORF">AEth_00687</name>
    <name evidence="4" type="ORF">AEth_00688</name>
</gene>
<evidence type="ECO:0000313" key="4">
    <source>
        <dbReference type="EMBL" id="RZB31450.1"/>
    </source>
</evidence>